<dbReference type="InterPro" id="IPR002413">
    <property type="entry name" value="V5_allergen-like"/>
</dbReference>
<dbReference type="PRINTS" id="PR00838">
    <property type="entry name" value="V5ALLERGEN"/>
</dbReference>
<dbReference type="Proteomes" id="UP001630127">
    <property type="component" value="Unassembled WGS sequence"/>
</dbReference>
<gene>
    <name evidence="9" type="ORF">ACH5RR_002124</name>
</gene>
<proteinExistence type="inferred from homology"/>
<feature type="domain" description="SCP" evidence="8">
    <location>
        <begin position="29"/>
        <end position="161"/>
    </location>
</feature>
<keyword evidence="3 7" id="KW-0732">Signal</keyword>
<keyword evidence="10" id="KW-1185">Reference proteome</keyword>
<reference evidence="9 10" key="1">
    <citation type="submission" date="2024-11" db="EMBL/GenBank/DDBJ databases">
        <title>A near-complete genome assembly of Cinchona calisaya.</title>
        <authorList>
            <person name="Lian D.C."/>
            <person name="Zhao X.W."/>
            <person name="Wei L."/>
        </authorList>
    </citation>
    <scope>NUCLEOTIDE SEQUENCE [LARGE SCALE GENOMIC DNA]</scope>
    <source>
        <tissue evidence="9">Nenye</tissue>
    </source>
</reference>
<evidence type="ECO:0000256" key="4">
    <source>
        <dbReference type="ARBA" id="ARBA00022821"/>
    </source>
</evidence>
<evidence type="ECO:0000256" key="7">
    <source>
        <dbReference type="SAM" id="SignalP"/>
    </source>
</evidence>
<dbReference type="InterPro" id="IPR018244">
    <property type="entry name" value="Allrgn_V5/Tpx1_CS"/>
</dbReference>
<sequence>MGSHKIISSLALFCFIIMLTTFCPTKAQNSQQEYLDTHNAARAQVGVGPLTWDDNVAAYAQSYANERMNDCNLMHSGGQYGENLAASSGGEITATDAVNMWVNEKSNYDYSTNSCVGGVCGHYTQVVWANSVRLGCASVPCANNGGSFVICNYDPPGNFVGQRPY</sequence>
<comment type="caution">
    <text evidence="9">The sequence shown here is derived from an EMBL/GenBank/DDBJ whole genome shotgun (WGS) entry which is preliminary data.</text>
</comment>
<dbReference type="PRINTS" id="PR00837">
    <property type="entry name" value="V5TPXLIKE"/>
</dbReference>
<comment type="similarity">
    <text evidence="2">Belongs to the CRISP family.</text>
</comment>
<evidence type="ECO:0000256" key="3">
    <source>
        <dbReference type="ARBA" id="ARBA00022729"/>
    </source>
</evidence>
<evidence type="ECO:0000256" key="1">
    <source>
        <dbReference type="ARBA" id="ARBA00003143"/>
    </source>
</evidence>
<dbReference type="AlphaFoldDB" id="A0ABD3B694"/>
<dbReference type="EMBL" id="JBJUIK010000001">
    <property type="protein sequence ID" value="KAL3538758.1"/>
    <property type="molecule type" value="Genomic_DNA"/>
</dbReference>
<evidence type="ECO:0000256" key="2">
    <source>
        <dbReference type="ARBA" id="ARBA00009923"/>
    </source>
</evidence>
<organism evidence="9 10">
    <name type="scientific">Cinchona calisaya</name>
    <dbReference type="NCBI Taxonomy" id="153742"/>
    <lineage>
        <taxon>Eukaryota</taxon>
        <taxon>Viridiplantae</taxon>
        <taxon>Streptophyta</taxon>
        <taxon>Embryophyta</taxon>
        <taxon>Tracheophyta</taxon>
        <taxon>Spermatophyta</taxon>
        <taxon>Magnoliopsida</taxon>
        <taxon>eudicotyledons</taxon>
        <taxon>Gunneridae</taxon>
        <taxon>Pentapetalae</taxon>
        <taxon>asterids</taxon>
        <taxon>lamiids</taxon>
        <taxon>Gentianales</taxon>
        <taxon>Rubiaceae</taxon>
        <taxon>Cinchonoideae</taxon>
        <taxon>Cinchoneae</taxon>
        <taxon>Cinchona</taxon>
    </lineage>
</organism>
<evidence type="ECO:0000313" key="9">
    <source>
        <dbReference type="EMBL" id="KAL3538758.1"/>
    </source>
</evidence>
<dbReference type="SUPFAM" id="SSF55797">
    <property type="entry name" value="PR-1-like"/>
    <property type="match status" value="1"/>
</dbReference>
<protein>
    <recommendedName>
        <fullName evidence="8">SCP domain-containing protein</fullName>
    </recommendedName>
</protein>
<feature type="signal peptide" evidence="7">
    <location>
        <begin position="1"/>
        <end position="27"/>
    </location>
</feature>
<feature type="chain" id="PRO_5044743078" description="SCP domain-containing protein" evidence="7">
    <location>
        <begin position="28"/>
        <end position="165"/>
    </location>
</feature>
<keyword evidence="4" id="KW-0611">Plant defense</keyword>
<dbReference type="CDD" id="cd05381">
    <property type="entry name" value="CAP_PR-1"/>
    <property type="match status" value="1"/>
</dbReference>
<dbReference type="PROSITE" id="PS01009">
    <property type="entry name" value="CRISP_1"/>
    <property type="match status" value="1"/>
</dbReference>
<dbReference type="InterPro" id="IPR001283">
    <property type="entry name" value="CRISP-related"/>
</dbReference>
<evidence type="ECO:0000313" key="10">
    <source>
        <dbReference type="Proteomes" id="UP001630127"/>
    </source>
</evidence>
<dbReference type="PANTHER" id="PTHR10334">
    <property type="entry name" value="CYSTEINE-RICH SECRETORY PROTEIN-RELATED"/>
    <property type="match status" value="1"/>
</dbReference>
<accession>A0ABD3B694</accession>
<dbReference type="FunFam" id="3.40.33.10:FF:000006">
    <property type="entry name" value="Putative pathogenesis-related protein 1"/>
    <property type="match status" value="1"/>
</dbReference>
<name>A0ABD3B694_9GENT</name>
<evidence type="ECO:0000256" key="6">
    <source>
        <dbReference type="ARBA" id="ARBA00023265"/>
    </source>
</evidence>
<evidence type="ECO:0000256" key="5">
    <source>
        <dbReference type="ARBA" id="ARBA00023157"/>
    </source>
</evidence>
<dbReference type="SMART" id="SM00198">
    <property type="entry name" value="SCP"/>
    <property type="match status" value="1"/>
</dbReference>
<comment type="function">
    <text evidence="1">Probably involved in the defense reaction of plants against pathogens.</text>
</comment>
<dbReference type="Gene3D" id="3.40.33.10">
    <property type="entry name" value="CAP"/>
    <property type="match status" value="1"/>
</dbReference>
<dbReference type="Pfam" id="PF00188">
    <property type="entry name" value="CAP"/>
    <property type="match status" value="1"/>
</dbReference>
<dbReference type="GO" id="GO:0098542">
    <property type="term" value="P:defense response to other organism"/>
    <property type="evidence" value="ECO:0007669"/>
    <property type="project" value="UniProtKB-ARBA"/>
</dbReference>
<evidence type="ECO:0000259" key="8">
    <source>
        <dbReference type="SMART" id="SM00198"/>
    </source>
</evidence>
<keyword evidence="6" id="KW-0568">Pathogenesis-related protein</keyword>
<dbReference type="InterPro" id="IPR014044">
    <property type="entry name" value="CAP_dom"/>
</dbReference>
<keyword evidence="5" id="KW-1015">Disulfide bond</keyword>
<dbReference type="InterPro" id="IPR035940">
    <property type="entry name" value="CAP_sf"/>
</dbReference>
<dbReference type="PROSITE" id="PS01010">
    <property type="entry name" value="CRISP_2"/>
    <property type="match status" value="1"/>
</dbReference>